<dbReference type="Pfam" id="PF26192">
    <property type="entry name" value="RNF157-like_N"/>
    <property type="match status" value="1"/>
</dbReference>
<dbReference type="FunFam" id="3.30.40.10:FF:000115">
    <property type="entry name" value="probable E3 ubiquitin-protein ligase LOG2"/>
    <property type="match status" value="1"/>
</dbReference>
<dbReference type="Pfam" id="PF13920">
    <property type="entry name" value="zf-C3HC4_3"/>
    <property type="match status" value="1"/>
</dbReference>
<dbReference type="EC" id="2.3.2.27" evidence="3"/>
<evidence type="ECO:0000259" key="13">
    <source>
        <dbReference type="PROSITE" id="PS50089"/>
    </source>
</evidence>
<evidence type="ECO:0000256" key="12">
    <source>
        <dbReference type="PROSITE-ProRule" id="PRU00175"/>
    </source>
</evidence>
<comment type="caution">
    <text evidence="14">The sequence shown here is derived from an EMBL/GenBank/DDBJ whole genome shotgun (WGS) entry which is preliminary data.</text>
</comment>
<accession>A0A9Q1QQW6</accession>
<evidence type="ECO:0000256" key="3">
    <source>
        <dbReference type="ARBA" id="ARBA00012483"/>
    </source>
</evidence>
<comment type="similarity">
    <text evidence="11">Belongs to the RING-type zinc finger family. LOG2 subfamily.</text>
</comment>
<gene>
    <name evidence="14" type="ORF">Cgig2_016574</name>
</gene>
<evidence type="ECO:0000256" key="2">
    <source>
        <dbReference type="ARBA" id="ARBA00004906"/>
    </source>
</evidence>
<keyword evidence="5" id="KW-0519">Myristate</keyword>
<dbReference type="CDD" id="cd16789">
    <property type="entry name" value="mRING-HC-C3HC5_MGRN1-like"/>
    <property type="match status" value="1"/>
</dbReference>
<dbReference type="InterPro" id="IPR058981">
    <property type="entry name" value="MGRN1/RNF157-like_N"/>
</dbReference>
<dbReference type="InterPro" id="IPR001841">
    <property type="entry name" value="Znf_RING"/>
</dbReference>
<dbReference type="InterPro" id="IPR013083">
    <property type="entry name" value="Znf_RING/FYVE/PHD"/>
</dbReference>
<evidence type="ECO:0000256" key="5">
    <source>
        <dbReference type="ARBA" id="ARBA00022707"/>
    </source>
</evidence>
<dbReference type="GO" id="GO:0008270">
    <property type="term" value="F:zinc ion binding"/>
    <property type="evidence" value="ECO:0007669"/>
    <property type="project" value="UniProtKB-KW"/>
</dbReference>
<comment type="pathway">
    <text evidence="2">Protein modification; protein ubiquitination.</text>
</comment>
<organism evidence="14 15">
    <name type="scientific">Carnegiea gigantea</name>
    <dbReference type="NCBI Taxonomy" id="171969"/>
    <lineage>
        <taxon>Eukaryota</taxon>
        <taxon>Viridiplantae</taxon>
        <taxon>Streptophyta</taxon>
        <taxon>Embryophyta</taxon>
        <taxon>Tracheophyta</taxon>
        <taxon>Spermatophyta</taxon>
        <taxon>Magnoliopsida</taxon>
        <taxon>eudicotyledons</taxon>
        <taxon>Gunneridae</taxon>
        <taxon>Pentapetalae</taxon>
        <taxon>Caryophyllales</taxon>
        <taxon>Cactineae</taxon>
        <taxon>Cactaceae</taxon>
        <taxon>Cactoideae</taxon>
        <taxon>Echinocereeae</taxon>
        <taxon>Carnegiea</taxon>
    </lineage>
</organism>
<keyword evidence="4" id="KW-0808">Transferase</keyword>
<evidence type="ECO:0000256" key="9">
    <source>
        <dbReference type="ARBA" id="ARBA00022833"/>
    </source>
</evidence>
<proteinExistence type="inferred from homology"/>
<dbReference type="EMBL" id="JAKOGI010000006">
    <property type="protein sequence ID" value="KAJ8451993.1"/>
    <property type="molecule type" value="Genomic_DNA"/>
</dbReference>
<dbReference type="GO" id="GO:0016567">
    <property type="term" value="P:protein ubiquitination"/>
    <property type="evidence" value="ECO:0007669"/>
    <property type="project" value="TreeGrafter"/>
</dbReference>
<dbReference type="GO" id="GO:0061630">
    <property type="term" value="F:ubiquitin protein ligase activity"/>
    <property type="evidence" value="ECO:0007669"/>
    <property type="project" value="UniProtKB-EC"/>
</dbReference>
<evidence type="ECO:0000313" key="14">
    <source>
        <dbReference type="EMBL" id="KAJ8451993.1"/>
    </source>
</evidence>
<dbReference type="OrthoDB" id="1711136at2759"/>
<feature type="domain" description="RING-type" evidence="13">
    <location>
        <begin position="313"/>
        <end position="352"/>
    </location>
</feature>
<keyword evidence="9" id="KW-0862">Zinc</keyword>
<dbReference type="PANTHER" id="PTHR22996:SF4">
    <property type="entry name" value="E3 UBIQUITIN-PROTEIN LIGASE LUL4-RELATED"/>
    <property type="match status" value="1"/>
</dbReference>
<evidence type="ECO:0000256" key="6">
    <source>
        <dbReference type="ARBA" id="ARBA00022723"/>
    </source>
</evidence>
<evidence type="ECO:0000256" key="1">
    <source>
        <dbReference type="ARBA" id="ARBA00000900"/>
    </source>
</evidence>
<keyword evidence="10" id="KW-0449">Lipoprotein</keyword>
<dbReference type="InterPro" id="IPR045194">
    <property type="entry name" value="MGRN1/RNF157-like"/>
</dbReference>
<sequence length="369" mass="40969">MQGCRREFAHYVVNFGYFRTGKWRAMPKASLNLWSTTTHLSLESHHRLNPKKSQTLSAILAQFSILKLRFALNPPKTPEIDVALRFPPKFRPQAPNQLRLRLLRSVAEKVDPLFCLAAAGPPTCRKLFSEACLQVAVHGCYLLLPPLLVETLIATVRPLVAVLVLLCCTRWQEVAGNSLAIAIREIKGKEQAYLRGVKVPFQEGAGQRFRQPSGTGVNLRHYDVEALGKPSADGASPLVIFAEVTSSSQAAETSERAQITHAVIERQNDGSFNVKVIKQIVSIDGEEYEVRELYGIGSSSAEGFNDDDPGKECVICMTEPKNTAVMPCRHLCMCSDCAKELRLQTKKCPICREEISELIEIKINDASDH</sequence>
<dbReference type="SUPFAM" id="SSF57850">
    <property type="entry name" value="RING/U-box"/>
    <property type="match status" value="1"/>
</dbReference>
<evidence type="ECO:0000256" key="8">
    <source>
        <dbReference type="ARBA" id="ARBA00022786"/>
    </source>
</evidence>
<keyword evidence="15" id="KW-1185">Reference proteome</keyword>
<name>A0A9Q1QQW6_9CARY</name>
<keyword evidence="7 12" id="KW-0863">Zinc-finger</keyword>
<comment type="catalytic activity">
    <reaction evidence="1">
        <text>S-ubiquitinyl-[E2 ubiquitin-conjugating enzyme]-L-cysteine + [acceptor protein]-L-lysine = [E2 ubiquitin-conjugating enzyme]-L-cysteine + N(6)-ubiquitinyl-[acceptor protein]-L-lysine.</text>
        <dbReference type="EC" id="2.3.2.27"/>
    </reaction>
</comment>
<keyword evidence="8" id="KW-0833">Ubl conjugation pathway</keyword>
<evidence type="ECO:0000256" key="7">
    <source>
        <dbReference type="ARBA" id="ARBA00022771"/>
    </source>
</evidence>
<dbReference type="InterPro" id="IPR045195">
    <property type="entry name" value="LOG2-like_mRING_C3HC5"/>
</dbReference>
<evidence type="ECO:0000256" key="10">
    <source>
        <dbReference type="ARBA" id="ARBA00023288"/>
    </source>
</evidence>
<dbReference type="Proteomes" id="UP001153076">
    <property type="component" value="Unassembled WGS sequence"/>
</dbReference>
<keyword evidence="6" id="KW-0479">Metal-binding</keyword>
<dbReference type="AlphaFoldDB" id="A0A9Q1QQW6"/>
<dbReference type="PROSITE" id="PS50089">
    <property type="entry name" value="ZF_RING_2"/>
    <property type="match status" value="1"/>
</dbReference>
<dbReference type="PANTHER" id="PTHR22996">
    <property type="entry name" value="MAHOGUNIN"/>
    <property type="match status" value="1"/>
</dbReference>
<dbReference type="Gene3D" id="3.30.40.10">
    <property type="entry name" value="Zinc/RING finger domain, C3HC4 (zinc finger)"/>
    <property type="match status" value="1"/>
</dbReference>
<evidence type="ECO:0000313" key="15">
    <source>
        <dbReference type="Proteomes" id="UP001153076"/>
    </source>
</evidence>
<dbReference type="SMART" id="SM00184">
    <property type="entry name" value="RING"/>
    <property type="match status" value="1"/>
</dbReference>
<protein>
    <recommendedName>
        <fullName evidence="3">RING-type E3 ubiquitin transferase</fullName>
        <ecNumber evidence="3">2.3.2.27</ecNumber>
    </recommendedName>
</protein>
<evidence type="ECO:0000256" key="11">
    <source>
        <dbReference type="ARBA" id="ARBA00025721"/>
    </source>
</evidence>
<reference evidence="14" key="1">
    <citation type="submission" date="2022-04" db="EMBL/GenBank/DDBJ databases">
        <title>Carnegiea gigantea Genome sequencing and assembly v2.</title>
        <authorList>
            <person name="Copetti D."/>
            <person name="Sanderson M.J."/>
            <person name="Burquez A."/>
            <person name="Wojciechowski M.F."/>
        </authorList>
    </citation>
    <scope>NUCLEOTIDE SEQUENCE</scope>
    <source>
        <strain evidence="14">SGP5-SGP5p</strain>
        <tissue evidence="14">Aerial part</tissue>
    </source>
</reference>
<evidence type="ECO:0000256" key="4">
    <source>
        <dbReference type="ARBA" id="ARBA00022679"/>
    </source>
</evidence>